<dbReference type="EMBL" id="CP150096">
    <property type="protein sequence ID" value="WZN46754.1"/>
    <property type="molecule type" value="Genomic_DNA"/>
</dbReference>
<evidence type="ECO:0000259" key="7">
    <source>
        <dbReference type="Pfam" id="PF07980"/>
    </source>
</evidence>
<evidence type="ECO:0000256" key="4">
    <source>
        <dbReference type="ARBA" id="ARBA00023136"/>
    </source>
</evidence>
<gene>
    <name evidence="9" type="ORF">WJU22_00965</name>
</gene>
<dbReference type="Proteomes" id="UP001449657">
    <property type="component" value="Chromosome"/>
</dbReference>
<name>A0ABZ2Z4Q1_9BACT</name>
<evidence type="ECO:0000256" key="6">
    <source>
        <dbReference type="SAM" id="SignalP"/>
    </source>
</evidence>
<dbReference type="InterPro" id="IPR012944">
    <property type="entry name" value="SusD_RagB_dom"/>
</dbReference>
<dbReference type="Gene3D" id="1.25.40.390">
    <property type="match status" value="1"/>
</dbReference>
<dbReference type="PROSITE" id="PS51257">
    <property type="entry name" value="PROKAR_LIPOPROTEIN"/>
    <property type="match status" value="1"/>
</dbReference>
<comment type="subcellular location">
    <subcellularLocation>
        <location evidence="1">Cell outer membrane</location>
    </subcellularLocation>
</comment>
<dbReference type="InterPro" id="IPR033985">
    <property type="entry name" value="SusD-like_N"/>
</dbReference>
<keyword evidence="5" id="KW-0998">Cell outer membrane</keyword>
<comment type="similarity">
    <text evidence="2">Belongs to the SusD family.</text>
</comment>
<evidence type="ECO:0000259" key="8">
    <source>
        <dbReference type="Pfam" id="PF14322"/>
    </source>
</evidence>
<evidence type="ECO:0000256" key="2">
    <source>
        <dbReference type="ARBA" id="ARBA00006275"/>
    </source>
</evidence>
<keyword evidence="10" id="KW-1185">Reference proteome</keyword>
<dbReference type="Pfam" id="PF07980">
    <property type="entry name" value="SusD_RagB"/>
    <property type="match status" value="1"/>
</dbReference>
<feature type="domain" description="SusD-like N-terminal" evidence="8">
    <location>
        <begin position="97"/>
        <end position="221"/>
    </location>
</feature>
<dbReference type="InterPro" id="IPR011990">
    <property type="entry name" value="TPR-like_helical_dom_sf"/>
</dbReference>
<keyword evidence="4" id="KW-0472">Membrane</keyword>
<evidence type="ECO:0000256" key="3">
    <source>
        <dbReference type="ARBA" id="ARBA00022729"/>
    </source>
</evidence>
<feature type="chain" id="PRO_5045428224" evidence="6">
    <location>
        <begin position="21"/>
        <end position="461"/>
    </location>
</feature>
<proteinExistence type="inferred from homology"/>
<feature type="domain" description="RagB/SusD" evidence="7">
    <location>
        <begin position="325"/>
        <end position="459"/>
    </location>
</feature>
<dbReference type="SUPFAM" id="SSF48452">
    <property type="entry name" value="TPR-like"/>
    <property type="match status" value="1"/>
</dbReference>
<evidence type="ECO:0000256" key="5">
    <source>
        <dbReference type="ARBA" id="ARBA00023237"/>
    </source>
</evidence>
<dbReference type="RefSeq" id="WP_341841436.1">
    <property type="nucleotide sequence ID" value="NZ_CP149792.1"/>
</dbReference>
<sequence length="461" mass="52413">MKRFSLLIIFAATLSASCNKYLDTPTPKTEVGDEKVFADDKTATSAVTGIYISMNSLNYLWGNVMMNFLAGIHADDVYYASNFEDYDVFKQTRLLPNSTYVERFWNAVYSYVYSANACIEGLTASTKLTPALKDQLLGESYFMRAYFYFYLVNMYGDVPLVLTTDYRISEKLPREKTEKVYDQVVADLQTAKRLLGDNYPNGNRVRPNKTAASALLARVYLYRHDWALAETESNAVIGNGNYELLKDLNTVFLANSREAIFQLQSVNVGGGRNTWEAQVAIPANATSGPLFRLDTLNLIRKFEAGDARLANWTGNRTLATGATYFWPAKYKVRNATPVQEHTMVMRVAEQYLIRAEARIRQNKLDDGRKDLDAVRERANLQKLNTALTQPQLILAVEHERKFELFAEWGHRWFDLKRTQRATDVLGPIKGANWQPTDTLYPIPAYAISTNINLTQNEGYKK</sequence>
<dbReference type="CDD" id="cd08977">
    <property type="entry name" value="SusD"/>
    <property type="match status" value="1"/>
</dbReference>
<evidence type="ECO:0000313" key="10">
    <source>
        <dbReference type="Proteomes" id="UP001449657"/>
    </source>
</evidence>
<keyword evidence="3 6" id="KW-0732">Signal</keyword>
<feature type="signal peptide" evidence="6">
    <location>
        <begin position="1"/>
        <end position="20"/>
    </location>
</feature>
<reference evidence="9 10" key="1">
    <citation type="submission" date="2024-03" db="EMBL/GenBank/DDBJ databases">
        <title>Chitinophaga caseinilytica sp. nov., a casein hydrolysing bacterium isolated from forest soil.</title>
        <authorList>
            <person name="Lee D.S."/>
            <person name="Han D.M."/>
            <person name="Baek J.H."/>
            <person name="Choi D.G."/>
            <person name="Jeon J.H."/>
            <person name="Jeon C.O."/>
        </authorList>
    </citation>
    <scope>NUCLEOTIDE SEQUENCE [LARGE SCALE GENOMIC DNA]</scope>
    <source>
        <strain evidence="9 10">KACC 19118</strain>
    </source>
</reference>
<organism evidence="9 10">
    <name type="scientific">Chitinophaga caseinilytica</name>
    <dbReference type="NCBI Taxonomy" id="2267521"/>
    <lineage>
        <taxon>Bacteria</taxon>
        <taxon>Pseudomonadati</taxon>
        <taxon>Bacteroidota</taxon>
        <taxon>Chitinophagia</taxon>
        <taxon>Chitinophagales</taxon>
        <taxon>Chitinophagaceae</taxon>
        <taxon>Chitinophaga</taxon>
    </lineage>
</organism>
<accession>A0ABZ2Z4Q1</accession>
<evidence type="ECO:0000256" key="1">
    <source>
        <dbReference type="ARBA" id="ARBA00004442"/>
    </source>
</evidence>
<dbReference type="Pfam" id="PF14322">
    <property type="entry name" value="SusD-like_3"/>
    <property type="match status" value="1"/>
</dbReference>
<protein>
    <submittedName>
        <fullName evidence="9">RagB/SusD family nutrient uptake outer membrane protein</fullName>
    </submittedName>
</protein>
<evidence type="ECO:0000313" key="9">
    <source>
        <dbReference type="EMBL" id="WZN46754.1"/>
    </source>
</evidence>